<name>A0A811JQE8_9BILA</name>
<dbReference type="EMBL" id="CAJFDH010000001">
    <property type="protein sequence ID" value="CAD5205398.1"/>
    <property type="molecule type" value="Genomic_DNA"/>
</dbReference>
<dbReference type="AlphaFoldDB" id="A0A811JQE8"/>
<feature type="signal peptide" evidence="1">
    <location>
        <begin position="1"/>
        <end position="19"/>
    </location>
</feature>
<evidence type="ECO:0000313" key="3">
    <source>
        <dbReference type="Proteomes" id="UP000614601"/>
    </source>
</evidence>
<sequence length="297" mass="34668">MRLLLFVLLITCLCNHVTAQNRDDTLVSAEQVRDQMCPWCATIDSHDFKEVFIVTSDNGDRAGYYLRVSIDTEGWAEESTSMQRNDADFAMLLYPIVERTINGNYQFSKWVFWRSPVQNITMNQFTGDRDPQRYLHVDSLPKATGKEFFVLDYYVLNATHALKVMDLVNEEAPDKGTLTIVPTESIVPTEQKDRLKEFLFHLKVCFEDHGFSCASNVDDPYDIKVMLGRENPLYYRNHVFVYARCWTSRCGYYVYDDRYHVDQYVPDTIQYSDSSAPSPRLIRAMLPRIRPNDTYFD</sequence>
<comment type="caution">
    <text evidence="2">The sequence shown here is derived from an EMBL/GenBank/DDBJ whole genome shotgun (WGS) entry which is preliminary data.</text>
</comment>
<reference evidence="2" key="1">
    <citation type="submission" date="2020-09" db="EMBL/GenBank/DDBJ databases">
        <authorList>
            <person name="Kikuchi T."/>
        </authorList>
    </citation>
    <scope>NUCLEOTIDE SEQUENCE</scope>
    <source>
        <strain evidence="2">SH1</strain>
    </source>
</reference>
<organism evidence="2 3">
    <name type="scientific">Bursaphelenchus okinawaensis</name>
    <dbReference type="NCBI Taxonomy" id="465554"/>
    <lineage>
        <taxon>Eukaryota</taxon>
        <taxon>Metazoa</taxon>
        <taxon>Ecdysozoa</taxon>
        <taxon>Nematoda</taxon>
        <taxon>Chromadorea</taxon>
        <taxon>Rhabditida</taxon>
        <taxon>Tylenchina</taxon>
        <taxon>Tylenchomorpha</taxon>
        <taxon>Aphelenchoidea</taxon>
        <taxon>Aphelenchoididae</taxon>
        <taxon>Bursaphelenchus</taxon>
    </lineage>
</organism>
<dbReference type="EMBL" id="CAJFCW020000001">
    <property type="protein sequence ID" value="CAG9077157.1"/>
    <property type="molecule type" value="Genomic_DNA"/>
</dbReference>
<feature type="chain" id="PRO_5036408187" evidence="1">
    <location>
        <begin position="20"/>
        <end position="297"/>
    </location>
</feature>
<gene>
    <name evidence="2" type="ORF">BOKJ2_LOCUS82</name>
</gene>
<keyword evidence="1" id="KW-0732">Signal</keyword>
<evidence type="ECO:0000313" key="2">
    <source>
        <dbReference type="EMBL" id="CAD5205398.1"/>
    </source>
</evidence>
<dbReference type="Proteomes" id="UP000614601">
    <property type="component" value="Unassembled WGS sequence"/>
</dbReference>
<accession>A0A811JQE8</accession>
<proteinExistence type="predicted"/>
<protein>
    <submittedName>
        <fullName evidence="2">Uncharacterized protein</fullName>
    </submittedName>
</protein>
<dbReference type="Proteomes" id="UP000783686">
    <property type="component" value="Unassembled WGS sequence"/>
</dbReference>
<keyword evidence="3" id="KW-1185">Reference proteome</keyword>
<evidence type="ECO:0000256" key="1">
    <source>
        <dbReference type="SAM" id="SignalP"/>
    </source>
</evidence>